<keyword evidence="1 2" id="KW-0238">DNA-binding</keyword>
<dbReference type="InterPro" id="IPR009057">
    <property type="entry name" value="Homeodomain-like_sf"/>
</dbReference>
<proteinExistence type="predicted"/>
<comment type="caution">
    <text evidence="4">The sequence shown here is derived from an EMBL/GenBank/DDBJ whole genome shotgun (WGS) entry which is preliminary data.</text>
</comment>
<dbReference type="PRINTS" id="PR00455">
    <property type="entry name" value="HTHTETR"/>
</dbReference>
<dbReference type="SUPFAM" id="SSF48498">
    <property type="entry name" value="Tetracyclin repressor-like, C-terminal domain"/>
    <property type="match status" value="1"/>
</dbReference>
<dbReference type="EMBL" id="JAGINS010000002">
    <property type="protein sequence ID" value="MBP2363739.1"/>
    <property type="molecule type" value="Genomic_DNA"/>
</dbReference>
<feature type="domain" description="HTH tetR-type" evidence="3">
    <location>
        <begin position="27"/>
        <end position="87"/>
    </location>
</feature>
<dbReference type="InterPro" id="IPR036271">
    <property type="entry name" value="Tet_transcr_reg_TetR-rel_C_sf"/>
</dbReference>
<accession>A0ABS4VII8</accession>
<sequence length="218" mass="24337">MNTLSINRMGEQVKRQYDTTSRRAAAQATRQSILDAATHLFAERGYAGTTMAQLAECAGVAVDTVYTVAGRKPELFLRLVESAISGTGDAVPPSERNYVREMRAEPDAARKLRRYARAVREMHARLAPLLRVARSGPPEVAEVWQGVAGRRADNMRILAQELAATGQLRPGLDLEEVADVIWATNSPEFYCLLVEDRGWPPQRFERWLAEGWCRLLLA</sequence>
<protein>
    <submittedName>
        <fullName evidence="4">AcrR family transcriptional regulator</fullName>
    </submittedName>
</protein>
<dbReference type="PANTHER" id="PTHR30055">
    <property type="entry name" value="HTH-TYPE TRANSCRIPTIONAL REGULATOR RUTR"/>
    <property type="match status" value="1"/>
</dbReference>
<dbReference type="PROSITE" id="PS50977">
    <property type="entry name" value="HTH_TETR_2"/>
    <property type="match status" value="1"/>
</dbReference>
<dbReference type="PANTHER" id="PTHR30055:SF226">
    <property type="entry name" value="HTH-TYPE TRANSCRIPTIONAL REGULATOR PKSA"/>
    <property type="match status" value="1"/>
</dbReference>
<reference evidence="4 5" key="1">
    <citation type="submission" date="2021-03" db="EMBL/GenBank/DDBJ databases">
        <title>Sequencing the genomes of 1000 actinobacteria strains.</title>
        <authorList>
            <person name="Klenk H.-P."/>
        </authorList>
    </citation>
    <scope>NUCLEOTIDE SEQUENCE [LARGE SCALE GENOMIC DNA]</scope>
    <source>
        <strain evidence="4 5">DSM 40843</strain>
    </source>
</reference>
<gene>
    <name evidence="4" type="ORF">JOF59_006231</name>
</gene>
<dbReference type="SUPFAM" id="SSF46689">
    <property type="entry name" value="Homeodomain-like"/>
    <property type="match status" value="1"/>
</dbReference>
<name>A0ABS4VII8_9ACTN</name>
<dbReference type="Gene3D" id="1.10.10.60">
    <property type="entry name" value="Homeodomain-like"/>
    <property type="match status" value="1"/>
</dbReference>
<dbReference type="InterPro" id="IPR050109">
    <property type="entry name" value="HTH-type_TetR-like_transc_reg"/>
</dbReference>
<evidence type="ECO:0000256" key="1">
    <source>
        <dbReference type="ARBA" id="ARBA00023125"/>
    </source>
</evidence>
<dbReference type="Pfam" id="PF00440">
    <property type="entry name" value="TetR_N"/>
    <property type="match status" value="1"/>
</dbReference>
<organism evidence="4 5">
    <name type="scientific">Streptomyces clavifer</name>
    <dbReference type="NCBI Taxonomy" id="68188"/>
    <lineage>
        <taxon>Bacteria</taxon>
        <taxon>Bacillati</taxon>
        <taxon>Actinomycetota</taxon>
        <taxon>Actinomycetes</taxon>
        <taxon>Kitasatosporales</taxon>
        <taxon>Streptomycetaceae</taxon>
        <taxon>Streptomyces</taxon>
    </lineage>
</organism>
<dbReference type="RefSeq" id="WP_245377933.1">
    <property type="nucleotide sequence ID" value="NZ_BMWJ01000017.1"/>
</dbReference>
<dbReference type="InterPro" id="IPR001647">
    <property type="entry name" value="HTH_TetR"/>
</dbReference>
<keyword evidence="5" id="KW-1185">Reference proteome</keyword>
<dbReference type="Proteomes" id="UP001519311">
    <property type="component" value="Unassembled WGS sequence"/>
</dbReference>
<feature type="DNA-binding region" description="H-T-H motif" evidence="2">
    <location>
        <begin position="50"/>
        <end position="69"/>
    </location>
</feature>
<dbReference type="Gene3D" id="1.10.357.10">
    <property type="entry name" value="Tetracycline Repressor, domain 2"/>
    <property type="match status" value="1"/>
</dbReference>
<evidence type="ECO:0000313" key="5">
    <source>
        <dbReference type="Proteomes" id="UP001519311"/>
    </source>
</evidence>
<evidence type="ECO:0000256" key="2">
    <source>
        <dbReference type="PROSITE-ProRule" id="PRU00335"/>
    </source>
</evidence>
<evidence type="ECO:0000313" key="4">
    <source>
        <dbReference type="EMBL" id="MBP2363739.1"/>
    </source>
</evidence>
<evidence type="ECO:0000259" key="3">
    <source>
        <dbReference type="PROSITE" id="PS50977"/>
    </source>
</evidence>